<dbReference type="OrthoDB" id="3219396at2759"/>
<proteinExistence type="predicted"/>
<name>A0A8J4U6F5_CLAMG</name>
<dbReference type="AlphaFoldDB" id="A0A8J4U6F5"/>
<evidence type="ECO:0000313" key="1">
    <source>
        <dbReference type="EMBL" id="KAF5900473.1"/>
    </source>
</evidence>
<reference evidence="1" key="1">
    <citation type="submission" date="2020-07" db="EMBL/GenBank/DDBJ databases">
        <title>Clarias magur genome sequencing, assembly and annotation.</title>
        <authorList>
            <person name="Kushwaha B."/>
            <person name="Kumar R."/>
            <person name="Das P."/>
            <person name="Joshi C.G."/>
            <person name="Kumar D."/>
            <person name="Nagpure N.S."/>
            <person name="Pandey M."/>
            <person name="Agarwal S."/>
            <person name="Srivastava S."/>
            <person name="Singh M."/>
            <person name="Sahoo L."/>
            <person name="Jayasankar P."/>
            <person name="Meher P.K."/>
            <person name="Koringa P.G."/>
            <person name="Iquebal M.A."/>
            <person name="Das S.P."/>
            <person name="Bit A."/>
            <person name="Patnaik S."/>
            <person name="Patel N."/>
            <person name="Shah T.M."/>
            <person name="Hinsu A."/>
            <person name="Jena J.K."/>
        </authorList>
    </citation>
    <scope>NUCLEOTIDE SEQUENCE</scope>
    <source>
        <strain evidence="1">CIFAMagur01</strain>
        <tissue evidence="1">Testis</tissue>
    </source>
</reference>
<comment type="caution">
    <text evidence="1">The sequence shown here is derived from an EMBL/GenBank/DDBJ whole genome shotgun (WGS) entry which is preliminary data.</text>
</comment>
<sequence>NEQEIAFVFMNLHYHRLVERHLLGSSTTSYKPIDYQAPFDDIDPDYGLHQYSMHLELHNAVESIASIRFTQLFCRKDQIVDGYIPLQVISKEKRSRQISLPDKINLPWRTEAIQGHIKHCCMITVTILAEAQTPFWCFSAPVAITKSNNKDMSYDCNGECFFMRYQDSDGKLEIELEWIEEEKRSSCMPS</sequence>
<feature type="non-terminal residue" evidence="1">
    <location>
        <position position="1"/>
    </location>
</feature>
<keyword evidence="2" id="KW-1185">Reference proteome</keyword>
<dbReference type="EMBL" id="QNUK01000134">
    <property type="protein sequence ID" value="KAF5900473.1"/>
    <property type="molecule type" value="Genomic_DNA"/>
</dbReference>
<dbReference type="PANTHER" id="PTHR46731">
    <property type="entry name" value="F-BOX ONLY PROTEIN 15"/>
    <property type="match status" value="1"/>
</dbReference>
<accession>A0A8J4U6F5</accession>
<gene>
    <name evidence="1" type="ORF">DAT39_009772</name>
</gene>
<evidence type="ECO:0000313" key="2">
    <source>
        <dbReference type="Proteomes" id="UP000727407"/>
    </source>
</evidence>
<dbReference type="PANTHER" id="PTHR46731:SF1">
    <property type="entry name" value="F-BOX ONLY PROTEIN 15"/>
    <property type="match status" value="1"/>
</dbReference>
<dbReference type="Proteomes" id="UP000727407">
    <property type="component" value="Unassembled WGS sequence"/>
</dbReference>
<organism evidence="1 2">
    <name type="scientific">Clarias magur</name>
    <name type="common">Asian catfish</name>
    <name type="synonym">Macropteronotus magur</name>
    <dbReference type="NCBI Taxonomy" id="1594786"/>
    <lineage>
        <taxon>Eukaryota</taxon>
        <taxon>Metazoa</taxon>
        <taxon>Chordata</taxon>
        <taxon>Craniata</taxon>
        <taxon>Vertebrata</taxon>
        <taxon>Euteleostomi</taxon>
        <taxon>Actinopterygii</taxon>
        <taxon>Neopterygii</taxon>
        <taxon>Teleostei</taxon>
        <taxon>Ostariophysi</taxon>
        <taxon>Siluriformes</taxon>
        <taxon>Clariidae</taxon>
        <taxon>Clarias</taxon>
    </lineage>
</organism>
<protein>
    <submittedName>
        <fullName evidence="1">F-box only protein 15 isoform X2</fullName>
    </submittedName>
</protein>
<dbReference type="GO" id="GO:0019005">
    <property type="term" value="C:SCF ubiquitin ligase complex"/>
    <property type="evidence" value="ECO:0007669"/>
    <property type="project" value="TreeGrafter"/>
</dbReference>